<reference evidence="2" key="1">
    <citation type="submission" date="2015-09" db="EMBL/GenBank/DDBJ databases">
        <title>Prevalence of NDMs in South Africa.</title>
        <authorList>
            <person name="Osei Sekyere J."/>
            <person name="Govinden U."/>
            <person name="Essack S."/>
            <person name="Haldorsen B."/>
            <person name="Samuelsen O."/>
            <person name="Aasnaes B."/>
            <person name="Sundsfjord A."/>
        </authorList>
    </citation>
    <scope>NUCLEOTIDE SEQUENCE [LARGE SCALE GENOMIC DNA]</scope>
    <source>
        <strain evidence="2">ST62:944112508</strain>
    </source>
</reference>
<proteinExistence type="predicted"/>
<name>A0AA40THQ3_CITFR</name>
<dbReference type="Pfam" id="PF13551">
    <property type="entry name" value="HTH_29"/>
    <property type="match status" value="1"/>
</dbReference>
<reference evidence="1 2" key="2">
    <citation type="journal article" date="2017" name="PLoS ONE">
        <title>Genomic and phenotypic characterisation of fluoroquinolone resistance mechanisms in Enterobacteriaceae in Durban, South Africa.</title>
        <authorList>
            <person name="Osei Sekyere J."/>
            <person name="Amoako D.G."/>
        </authorList>
    </citation>
    <scope>NUCLEOTIDE SEQUENCE [LARGE SCALE GENOMIC DNA]</scope>
    <source>
        <strain evidence="1 2">ST62:944112508</strain>
    </source>
</reference>
<evidence type="ECO:0000313" key="2">
    <source>
        <dbReference type="Proteomes" id="UP000050520"/>
    </source>
</evidence>
<gene>
    <name evidence="1" type="ORF">AN672_27670</name>
</gene>
<dbReference type="SUPFAM" id="SSF46689">
    <property type="entry name" value="Homeodomain-like"/>
    <property type="match status" value="1"/>
</dbReference>
<protein>
    <submittedName>
        <fullName evidence="1">Uncharacterized protein</fullName>
    </submittedName>
</protein>
<organism evidence="1 2">
    <name type="scientific">Citrobacter freundii</name>
    <dbReference type="NCBI Taxonomy" id="546"/>
    <lineage>
        <taxon>Bacteria</taxon>
        <taxon>Pseudomonadati</taxon>
        <taxon>Pseudomonadota</taxon>
        <taxon>Gammaproteobacteria</taxon>
        <taxon>Enterobacterales</taxon>
        <taxon>Enterobacteriaceae</taxon>
        <taxon>Citrobacter</taxon>
        <taxon>Citrobacter freundii complex</taxon>
    </lineage>
</organism>
<dbReference type="EMBL" id="LJEB01000211">
    <property type="protein sequence ID" value="KPR46810.1"/>
    <property type="molecule type" value="Genomic_DNA"/>
</dbReference>
<sequence>MKIFITDQQKAELERLHDSSRDKRVCDRIKAILLASEGWSSAMIAQALRLHQTTVDHHISEFLNKGKLKPENGGSDSKLSAEQTAFLISHLSDNLFYHTRDI</sequence>
<dbReference type="InterPro" id="IPR009057">
    <property type="entry name" value="Homeodomain-like_sf"/>
</dbReference>
<dbReference type="Proteomes" id="UP000050520">
    <property type="component" value="Unassembled WGS sequence"/>
</dbReference>
<dbReference type="RefSeq" id="WP_172724735.1">
    <property type="nucleotide sequence ID" value="NZ_LJEB01000211.1"/>
</dbReference>
<comment type="caution">
    <text evidence="1">The sequence shown here is derived from an EMBL/GenBank/DDBJ whole genome shotgun (WGS) entry which is preliminary data.</text>
</comment>
<dbReference type="AlphaFoldDB" id="A0AA40THQ3"/>
<feature type="non-terminal residue" evidence="1">
    <location>
        <position position="102"/>
    </location>
</feature>
<accession>A0AA40THQ3</accession>
<evidence type="ECO:0000313" key="1">
    <source>
        <dbReference type="EMBL" id="KPR46810.1"/>
    </source>
</evidence>